<evidence type="ECO:0000313" key="3">
    <source>
        <dbReference type="Proteomes" id="UP000223525"/>
    </source>
</evidence>
<dbReference type="EMBL" id="NIRJ01000001">
    <property type="protein sequence ID" value="PHH96179.1"/>
    <property type="molecule type" value="Genomic_DNA"/>
</dbReference>
<dbReference type="Proteomes" id="UP000223525">
    <property type="component" value="Unassembled WGS sequence"/>
</dbReference>
<reference evidence="2 3" key="2">
    <citation type="submission" date="2017-06" db="EMBL/GenBank/DDBJ databases">
        <title>Draft genome sequence of Fusobacterium nucleatum subsp. polymorphum KCOM 1248 (=ChDC F113).</title>
        <authorList>
            <person name="Kook J.-K."/>
            <person name="Park S.-N."/>
            <person name="Lim Y.K."/>
            <person name="Roh H."/>
        </authorList>
    </citation>
    <scope>NUCLEOTIDE SEQUENCE [LARGE SCALE GENOMIC DNA]</scope>
    <source>
        <strain evidence="2">KCOM 1248</strain>
        <strain evidence="3">KCOM 1248 (ChDC F113)</strain>
    </source>
</reference>
<reference evidence="1 4" key="1">
    <citation type="submission" date="2017-06" db="EMBL/GenBank/DDBJ databases">
        <title>Draft genome sequence of Fusobacterium nucleatum subsp. polymorphum KCOM 1002 (=ChDC F175).</title>
        <authorList>
            <person name="Kook J.-K."/>
            <person name="Park S.-N."/>
            <person name="Lim Y.K."/>
            <person name="Roh H."/>
        </authorList>
    </citation>
    <scope>NUCLEOTIDE SEQUENCE [LARGE SCALE GENOMIC DNA]</scope>
    <source>
        <strain evidence="1">KCOM 1002</strain>
        <strain evidence="4">KCOM 1002 (ChDC F175)</strain>
    </source>
</reference>
<evidence type="ECO:0000313" key="4">
    <source>
        <dbReference type="Proteomes" id="UP000225199"/>
    </source>
</evidence>
<dbReference type="AlphaFoldDB" id="A0A2C5Z9R2"/>
<proteinExistence type="predicted"/>
<dbReference type="GO" id="GO:0006355">
    <property type="term" value="P:regulation of DNA-templated transcription"/>
    <property type="evidence" value="ECO:0007669"/>
    <property type="project" value="InterPro"/>
</dbReference>
<dbReference type="EMBL" id="NIRK01000001">
    <property type="protein sequence ID" value="PHH99299.1"/>
    <property type="molecule type" value="Genomic_DNA"/>
</dbReference>
<dbReference type="RefSeq" id="WP_098978275.1">
    <property type="nucleotide sequence ID" value="NZ_CP077116.1"/>
</dbReference>
<evidence type="ECO:0000313" key="1">
    <source>
        <dbReference type="EMBL" id="PHH96179.1"/>
    </source>
</evidence>
<name>A0A2C5Z9R2_FUSNP</name>
<accession>A0A2C5Z9R2</accession>
<dbReference type="Pfam" id="PF04221">
    <property type="entry name" value="RelB"/>
    <property type="match status" value="1"/>
</dbReference>
<sequence>MRVEKGGNSYSVEKEKININFRLEKDLKDELDILCGEIGMTVTTAFTIFAKKFVRERRLPFIVDADPFYSEKNMERLKRSIEQLETKGGTVHEITEVLND</sequence>
<evidence type="ECO:0000313" key="2">
    <source>
        <dbReference type="EMBL" id="PHH99299.1"/>
    </source>
</evidence>
<dbReference type="InterPro" id="IPR007337">
    <property type="entry name" value="RelB/DinJ"/>
</dbReference>
<gene>
    <name evidence="2" type="ORF">CA836_06095</name>
    <name evidence="1" type="ORF">CA840_01655</name>
</gene>
<organism evidence="1 4">
    <name type="scientific">Fusobacterium nucleatum subsp. polymorphum</name>
    <name type="common">Fusobacterium polymorphum</name>
    <dbReference type="NCBI Taxonomy" id="76857"/>
    <lineage>
        <taxon>Bacteria</taxon>
        <taxon>Fusobacteriati</taxon>
        <taxon>Fusobacteriota</taxon>
        <taxon>Fusobacteriia</taxon>
        <taxon>Fusobacteriales</taxon>
        <taxon>Fusobacteriaceae</taxon>
        <taxon>Fusobacterium</taxon>
    </lineage>
</organism>
<comment type="caution">
    <text evidence="1">The sequence shown here is derived from an EMBL/GenBank/DDBJ whole genome shotgun (WGS) entry which is preliminary data.</text>
</comment>
<dbReference type="InterPro" id="IPR013321">
    <property type="entry name" value="Arc_rbn_hlx_hlx"/>
</dbReference>
<dbReference type="Proteomes" id="UP000225199">
    <property type="component" value="Unassembled WGS sequence"/>
</dbReference>
<dbReference type="Gene3D" id="1.10.1220.10">
    <property type="entry name" value="Met repressor-like"/>
    <property type="match status" value="1"/>
</dbReference>
<protein>
    <submittedName>
        <fullName evidence="1">Type II toxin-antitoxin system antitoxin, RelB/DinJ family</fullName>
    </submittedName>
</protein>